<proteinExistence type="predicted"/>
<feature type="compositionally biased region" description="Polar residues" evidence="1">
    <location>
        <begin position="480"/>
        <end position="492"/>
    </location>
</feature>
<dbReference type="Proteomes" id="UP000266723">
    <property type="component" value="Unassembled WGS sequence"/>
</dbReference>
<evidence type="ECO:0000313" key="2">
    <source>
        <dbReference type="EMBL" id="KAF3598150.1"/>
    </source>
</evidence>
<organism evidence="2 3">
    <name type="scientific">Brassica cretica</name>
    <name type="common">Mustard</name>
    <dbReference type="NCBI Taxonomy" id="69181"/>
    <lineage>
        <taxon>Eukaryota</taxon>
        <taxon>Viridiplantae</taxon>
        <taxon>Streptophyta</taxon>
        <taxon>Embryophyta</taxon>
        <taxon>Tracheophyta</taxon>
        <taxon>Spermatophyta</taxon>
        <taxon>Magnoliopsida</taxon>
        <taxon>eudicotyledons</taxon>
        <taxon>Gunneridae</taxon>
        <taxon>Pentapetalae</taxon>
        <taxon>rosids</taxon>
        <taxon>malvids</taxon>
        <taxon>Brassicales</taxon>
        <taxon>Brassicaceae</taxon>
        <taxon>Brassiceae</taxon>
        <taxon>Brassica</taxon>
    </lineage>
</organism>
<keyword evidence="3" id="KW-1185">Reference proteome</keyword>
<sequence>MAHSDSPSGDESPPTEAAPTAAAFADTIQERMAQQDALFDTYRKAGVGNTTDTNAVHIQTPGGSDLTTIQELAELKQSALEGGGRGMCRRRAASQSATHRGYPRTTKFHVRRRRRYQNLRKHAWVRQRAVINESRGKRVESTSILPHLKPRVLDLRDQLNSRSEDLRIKLNRSKHSDLRQNLANGQAGSIADSARLFTEFDQSDSANGRAGSTGVRLHLVLITPLPRFHLNRSSSSQGLYLVISETSGKLGFPNFPNSTEIDGSNFGSHSLALERGGGECTNQSNSQPATLDQTCQLTTSTTKKLATATPSTTKFEAPNSTEIDGSNFGSHSLALERGGGECTNQSNSQPATLDQTCQLTTSTTKKLATATPSTTKFEALQQRTLPRLTSTPQRSRRYMPSNTRSNKETQLLFSPDPASLERSIRKEAHSSSIENNTCSSLNFRQPPLTQALASLTDTRSPPSTEDTHIPSPDIFHPTSIDISVRTSIDTKP</sequence>
<feature type="region of interest" description="Disordered" evidence="1">
    <location>
        <begin position="1"/>
        <end position="21"/>
    </location>
</feature>
<evidence type="ECO:0000313" key="3">
    <source>
        <dbReference type="Proteomes" id="UP000266723"/>
    </source>
</evidence>
<accession>A0ABQ7EP53</accession>
<reference evidence="2 3" key="1">
    <citation type="journal article" date="2020" name="BMC Genomics">
        <title>Intraspecific diversification of the crop wild relative Brassica cretica Lam. using demographic model selection.</title>
        <authorList>
            <person name="Kioukis A."/>
            <person name="Michalopoulou V.A."/>
            <person name="Briers L."/>
            <person name="Pirintsos S."/>
            <person name="Studholme D.J."/>
            <person name="Pavlidis P."/>
            <person name="Sarris P.F."/>
        </authorList>
    </citation>
    <scope>NUCLEOTIDE SEQUENCE [LARGE SCALE GENOMIC DNA]</scope>
    <source>
        <strain evidence="3">cv. PFS-1207/04</strain>
    </source>
</reference>
<feature type="region of interest" description="Disordered" evidence="1">
    <location>
        <begin position="308"/>
        <end position="331"/>
    </location>
</feature>
<evidence type="ECO:0000256" key="1">
    <source>
        <dbReference type="SAM" id="MobiDB-lite"/>
    </source>
</evidence>
<protein>
    <submittedName>
        <fullName evidence="2">Uncharacterized protein</fullName>
    </submittedName>
</protein>
<feature type="region of interest" description="Disordered" evidence="1">
    <location>
        <begin position="385"/>
        <end position="409"/>
    </location>
</feature>
<feature type="compositionally biased region" description="Polar residues" evidence="1">
    <location>
        <begin position="400"/>
        <end position="409"/>
    </location>
</feature>
<dbReference type="EMBL" id="QGKV02000299">
    <property type="protein sequence ID" value="KAF3598150.1"/>
    <property type="molecule type" value="Genomic_DNA"/>
</dbReference>
<gene>
    <name evidence="2" type="ORF">DY000_02021343</name>
</gene>
<name>A0ABQ7EP53_BRACR</name>
<comment type="caution">
    <text evidence="2">The sequence shown here is derived from an EMBL/GenBank/DDBJ whole genome shotgun (WGS) entry which is preliminary data.</text>
</comment>
<feature type="compositionally biased region" description="Polar residues" evidence="1">
    <location>
        <begin position="318"/>
        <end position="330"/>
    </location>
</feature>
<feature type="region of interest" description="Disordered" evidence="1">
    <location>
        <begin position="456"/>
        <end position="492"/>
    </location>
</feature>